<proteinExistence type="predicted"/>
<keyword evidence="2" id="KW-1185">Reference proteome</keyword>
<dbReference type="Proteomes" id="UP001597169">
    <property type="component" value="Unassembled WGS sequence"/>
</dbReference>
<dbReference type="InterPro" id="IPR058002">
    <property type="entry name" value="Gp82"/>
</dbReference>
<comment type="caution">
    <text evidence="1">The sequence shown here is derived from an EMBL/GenBank/DDBJ whole genome shotgun (WGS) entry which is preliminary data.</text>
</comment>
<dbReference type="RefSeq" id="WP_090727621.1">
    <property type="nucleotide sequence ID" value="NZ_JBHTKX010000008.1"/>
</dbReference>
<organism evidence="1 2">
    <name type="scientific">Paenibacillus provencensis</name>
    <dbReference type="NCBI Taxonomy" id="441151"/>
    <lineage>
        <taxon>Bacteria</taxon>
        <taxon>Bacillati</taxon>
        <taxon>Bacillota</taxon>
        <taxon>Bacilli</taxon>
        <taxon>Bacillales</taxon>
        <taxon>Paenibacillaceae</taxon>
        <taxon>Paenibacillus</taxon>
    </lineage>
</organism>
<dbReference type="EMBL" id="JBHTKX010000008">
    <property type="protein sequence ID" value="MFD1131273.1"/>
    <property type="molecule type" value="Genomic_DNA"/>
</dbReference>
<gene>
    <name evidence="1" type="ORF">ACFQ3J_24440</name>
</gene>
<protein>
    <submittedName>
        <fullName evidence="1">Uncharacterized protein</fullName>
    </submittedName>
</protein>
<evidence type="ECO:0000313" key="2">
    <source>
        <dbReference type="Proteomes" id="UP001597169"/>
    </source>
</evidence>
<dbReference type="Pfam" id="PF25735">
    <property type="entry name" value="Phage_L5_gp82"/>
    <property type="match status" value="1"/>
</dbReference>
<sequence>MTPVNDRELFKGQVVQVYRNLNRDCFSIRDKKTRLVVGYCMSVTLTNARFVVSAPGHARVIKTGIRTVHAYVEGEFISAEDDKKDYYDIGYYNPFKTEKFIQENTGKLLEFASFAHCQGTRVYFLP</sequence>
<name>A0ABW3Q2B0_9BACL</name>
<accession>A0ABW3Q2B0</accession>
<reference evidence="2" key="1">
    <citation type="journal article" date="2019" name="Int. J. Syst. Evol. Microbiol.">
        <title>The Global Catalogue of Microorganisms (GCM) 10K type strain sequencing project: providing services to taxonomists for standard genome sequencing and annotation.</title>
        <authorList>
            <consortium name="The Broad Institute Genomics Platform"/>
            <consortium name="The Broad Institute Genome Sequencing Center for Infectious Disease"/>
            <person name="Wu L."/>
            <person name="Ma J."/>
        </authorList>
    </citation>
    <scope>NUCLEOTIDE SEQUENCE [LARGE SCALE GENOMIC DNA]</scope>
    <source>
        <strain evidence="2">CCUG 53519</strain>
    </source>
</reference>
<evidence type="ECO:0000313" key="1">
    <source>
        <dbReference type="EMBL" id="MFD1131273.1"/>
    </source>
</evidence>